<dbReference type="AlphaFoldDB" id="A0A430B0R6"/>
<dbReference type="Gene3D" id="3.40.50.1000">
    <property type="entry name" value="HAD superfamily/HAD-like"/>
    <property type="match status" value="1"/>
</dbReference>
<dbReference type="CDD" id="cd00371">
    <property type="entry name" value="HMA"/>
    <property type="match status" value="1"/>
</dbReference>
<dbReference type="GO" id="GO:0140581">
    <property type="term" value="F:P-type monovalent copper transporter activity"/>
    <property type="evidence" value="ECO:0007669"/>
    <property type="project" value="UniProtKB-EC"/>
</dbReference>
<keyword evidence="6 15" id="KW-0547">Nucleotide-binding</keyword>
<comment type="subcellular location">
    <subcellularLocation>
        <location evidence="1">Cell membrane</location>
        <topology evidence="1">Multi-pass membrane protein</topology>
    </subcellularLocation>
</comment>
<evidence type="ECO:0000256" key="13">
    <source>
        <dbReference type="ARBA" id="ARBA00023136"/>
    </source>
</evidence>
<feature type="transmembrane region" description="Helical" evidence="15">
    <location>
        <begin position="347"/>
        <end position="367"/>
    </location>
</feature>
<feature type="transmembrane region" description="Helical" evidence="15">
    <location>
        <begin position="99"/>
        <end position="120"/>
    </location>
</feature>
<keyword evidence="12" id="KW-0813">Transport</keyword>
<sequence length="739" mass="78816">MAQAEKIDVEILAITGMTCANCSARVEKELKEQPGVKSATVNLATEKATVQFEEGITSVDRLINSIEHIGYGAILYDDAHKQKIADEKAREVASMKRDLIISALLTAPMMIGMILMLLGVHHPVVAFLHKPLVQLILATPVQFWIGSRYYKGAYHAIKTKAPNMDVLVAMGTSAAYLLSVYNGFFAGHHGDLYFESSATIITLILLGKYLEQNAKSRTGNAIKQLMALQAKRATVIRDGVEKDIAIEEVLLHDLVRVRPGEQIPVDGKMTEGQTAVDESMLTGESLPVDKQVGDTVYGGTINTNGTIVFEATKIGSDTALSRIIRMVEEAQGSKAPIQAVADKVSGIFVPAVLVIALVTLLVTGFLTNNWETAVIHSVAVLVIACPCALGLATPTAIMVGTGLGAKNGILIKGGESLESAANINGLIVDKTGTVTHGKPSVTDFEVIAEDRYTKTAALEILASLENLSEHPLAQAITGYAKEKNIAIDLPVAQFQAITGAGISGEVSGTLFYVGTKRLLAAHGVSLPPAVEREAAQMESQGKTVMYLADDTEAVAFVSVADKVKETSRQAILALQKQGVDVYMLTGDNKRTAQYIGEQVGLDEAHIFAEVLPEDKAEYVKKLKTEGKFVAMAGDGINDAPALANADVGIAMGTGTDIAMETADVTIMNGDLQNIVKTIHLSHLTMKKIKQNLFWAFVYNTVGIPFAALGYLNPIVAGAAMAFSSVSVLTNSLSLNRKKI</sequence>
<dbReference type="RefSeq" id="WP_126812384.1">
    <property type="nucleotide sequence ID" value="NZ_NGKC01000002.1"/>
</dbReference>
<dbReference type="Gene3D" id="3.40.1110.10">
    <property type="entry name" value="Calcium-transporting ATPase, cytoplasmic domain N"/>
    <property type="match status" value="1"/>
</dbReference>
<dbReference type="SUPFAM" id="SSF55008">
    <property type="entry name" value="HMA, heavy metal-associated domain"/>
    <property type="match status" value="1"/>
</dbReference>
<dbReference type="Gene3D" id="3.30.70.100">
    <property type="match status" value="1"/>
</dbReference>
<evidence type="ECO:0000256" key="11">
    <source>
        <dbReference type="ARBA" id="ARBA00023008"/>
    </source>
</evidence>
<dbReference type="CDD" id="cd02094">
    <property type="entry name" value="P-type_ATPase_Cu-like"/>
    <property type="match status" value="1"/>
</dbReference>
<keyword evidence="13 15" id="KW-0472">Membrane</keyword>
<dbReference type="Pfam" id="PF00122">
    <property type="entry name" value="E1-E2_ATPase"/>
    <property type="match status" value="1"/>
</dbReference>
<dbReference type="InterPro" id="IPR044492">
    <property type="entry name" value="P_typ_ATPase_HD_dom"/>
</dbReference>
<dbReference type="PANTHER" id="PTHR43520">
    <property type="entry name" value="ATP7, ISOFORM B"/>
    <property type="match status" value="1"/>
</dbReference>
<dbReference type="NCBIfam" id="TIGR01525">
    <property type="entry name" value="ATPase-IB_hvy"/>
    <property type="match status" value="1"/>
</dbReference>
<dbReference type="InterPro" id="IPR023299">
    <property type="entry name" value="ATPase_P-typ_cyto_dom_N"/>
</dbReference>
<evidence type="ECO:0000256" key="1">
    <source>
        <dbReference type="ARBA" id="ARBA00004651"/>
    </source>
</evidence>
<evidence type="ECO:0000256" key="3">
    <source>
        <dbReference type="ARBA" id="ARBA00012517"/>
    </source>
</evidence>
<dbReference type="GO" id="GO:0016887">
    <property type="term" value="F:ATP hydrolysis activity"/>
    <property type="evidence" value="ECO:0007669"/>
    <property type="project" value="InterPro"/>
</dbReference>
<evidence type="ECO:0000256" key="6">
    <source>
        <dbReference type="ARBA" id="ARBA00022741"/>
    </source>
</evidence>
<dbReference type="InterPro" id="IPR017969">
    <property type="entry name" value="Heavy-metal-associated_CS"/>
</dbReference>
<dbReference type="FunFam" id="3.30.70.100:FF:000005">
    <property type="entry name" value="Copper-exporting P-type ATPase A"/>
    <property type="match status" value="1"/>
</dbReference>
<organism evidence="17 18">
    <name type="scientific">Vagococcus acidifermentans</name>
    <dbReference type="NCBI Taxonomy" id="564710"/>
    <lineage>
        <taxon>Bacteria</taxon>
        <taxon>Bacillati</taxon>
        <taxon>Bacillota</taxon>
        <taxon>Bacilli</taxon>
        <taxon>Lactobacillales</taxon>
        <taxon>Enterococcaceae</taxon>
        <taxon>Vagococcus</taxon>
    </lineage>
</organism>
<dbReference type="GO" id="GO:0005524">
    <property type="term" value="F:ATP binding"/>
    <property type="evidence" value="ECO:0007669"/>
    <property type="project" value="UniProtKB-UniRule"/>
</dbReference>
<dbReference type="PROSITE" id="PS01047">
    <property type="entry name" value="HMA_1"/>
    <property type="match status" value="1"/>
</dbReference>
<dbReference type="SUPFAM" id="SSF56784">
    <property type="entry name" value="HAD-like"/>
    <property type="match status" value="1"/>
</dbReference>
<protein>
    <recommendedName>
        <fullName evidence="3">P-type Cu(+) transporter</fullName>
        <ecNumber evidence="3">7.2.2.8</ecNumber>
    </recommendedName>
</protein>
<keyword evidence="18" id="KW-1185">Reference proteome</keyword>
<evidence type="ECO:0000256" key="14">
    <source>
        <dbReference type="ARBA" id="ARBA00049289"/>
    </source>
</evidence>
<keyword evidence="5 15" id="KW-0479">Metal-binding</keyword>
<dbReference type="InterPro" id="IPR006121">
    <property type="entry name" value="HMA_dom"/>
</dbReference>
<dbReference type="Pfam" id="PF00403">
    <property type="entry name" value="HMA"/>
    <property type="match status" value="1"/>
</dbReference>
<dbReference type="EC" id="7.2.2.8" evidence="3"/>
<dbReference type="PANTHER" id="PTHR43520:SF8">
    <property type="entry name" value="P-TYPE CU(+) TRANSPORTER"/>
    <property type="match status" value="1"/>
</dbReference>
<dbReference type="InterPro" id="IPR023298">
    <property type="entry name" value="ATPase_P-typ_TM_dom_sf"/>
</dbReference>
<accession>A0A430B0R6</accession>
<gene>
    <name evidence="17" type="ORF">CBF27_03275</name>
</gene>
<dbReference type="PRINTS" id="PR00119">
    <property type="entry name" value="CATATPASE"/>
</dbReference>
<dbReference type="OrthoDB" id="9813266at2"/>
<name>A0A430B0R6_9ENTE</name>
<comment type="catalytic activity">
    <reaction evidence="14">
        <text>Cu(+)(in) + ATP + H2O = Cu(+)(out) + ADP + phosphate + H(+)</text>
        <dbReference type="Rhea" id="RHEA:25792"/>
        <dbReference type="ChEBI" id="CHEBI:15377"/>
        <dbReference type="ChEBI" id="CHEBI:15378"/>
        <dbReference type="ChEBI" id="CHEBI:30616"/>
        <dbReference type="ChEBI" id="CHEBI:43474"/>
        <dbReference type="ChEBI" id="CHEBI:49552"/>
        <dbReference type="ChEBI" id="CHEBI:456216"/>
        <dbReference type="EC" id="7.2.2.8"/>
    </reaction>
</comment>
<dbReference type="EMBL" id="NGKC01000002">
    <property type="protein sequence ID" value="RSU13937.1"/>
    <property type="molecule type" value="Genomic_DNA"/>
</dbReference>
<dbReference type="InterPro" id="IPR036163">
    <property type="entry name" value="HMA_dom_sf"/>
</dbReference>
<evidence type="ECO:0000259" key="16">
    <source>
        <dbReference type="PROSITE" id="PS50846"/>
    </source>
</evidence>
<dbReference type="Gene3D" id="2.70.150.10">
    <property type="entry name" value="Calcium-transporting ATPase, cytoplasmic transduction domain A"/>
    <property type="match status" value="1"/>
</dbReference>
<dbReference type="SFLD" id="SFLDS00003">
    <property type="entry name" value="Haloacid_Dehalogenase"/>
    <property type="match status" value="1"/>
</dbReference>
<dbReference type="InterPro" id="IPR001757">
    <property type="entry name" value="P_typ_ATPase"/>
</dbReference>
<evidence type="ECO:0000256" key="15">
    <source>
        <dbReference type="RuleBase" id="RU362081"/>
    </source>
</evidence>
<dbReference type="NCBIfam" id="TIGR01511">
    <property type="entry name" value="ATPase-IB1_Cu"/>
    <property type="match status" value="1"/>
</dbReference>
<feature type="transmembrane region" description="Helical" evidence="15">
    <location>
        <begin position="373"/>
        <end position="392"/>
    </location>
</feature>
<evidence type="ECO:0000313" key="18">
    <source>
        <dbReference type="Proteomes" id="UP000286773"/>
    </source>
</evidence>
<dbReference type="SUPFAM" id="SSF81665">
    <property type="entry name" value="Calcium ATPase, transmembrane domain M"/>
    <property type="match status" value="1"/>
</dbReference>
<feature type="transmembrane region" description="Helical" evidence="15">
    <location>
        <begin position="691"/>
        <end position="708"/>
    </location>
</feature>
<dbReference type="InterPro" id="IPR023214">
    <property type="entry name" value="HAD_sf"/>
</dbReference>
<dbReference type="GO" id="GO:0043682">
    <property type="term" value="F:P-type divalent copper transporter activity"/>
    <property type="evidence" value="ECO:0007669"/>
    <property type="project" value="TreeGrafter"/>
</dbReference>
<evidence type="ECO:0000256" key="10">
    <source>
        <dbReference type="ARBA" id="ARBA00022989"/>
    </source>
</evidence>
<evidence type="ECO:0000256" key="9">
    <source>
        <dbReference type="ARBA" id="ARBA00022967"/>
    </source>
</evidence>
<dbReference type="SUPFAM" id="SSF81653">
    <property type="entry name" value="Calcium ATPase, transduction domain A"/>
    <property type="match status" value="1"/>
</dbReference>
<dbReference type="InterPro" id="IPR027256">
    <property type="entry name" value="P-typ_ATPase_IB"/>
</dbReference>
<keyword evidence="9" id="KW-1278">Translocase</keyword>
<keyword evidence="7" id="KW-0187">Copper transport</keyword>
<evidence type="ECO:0000256" key="7">
    <source>
        <dbReference type="ARBA" id="ARBA00022796"/>
    </source>
</evidence>
<comment type="caution">
    <text evidence="17">The sequence shown here is derived from an EMBL/GenBank/DDBJ whole genome shotgun (WGS) entry which is preliminary data.</text>
</comment>
<evidence type="ECO:0000256" key="5">
    <source>
        <dbReference type="ARBA" id="ARBA00022723"/>
    </source>
</evidence>
<keyword evidence="15" id="KW-1003">Cell membrane</keyword>
<evidence type="ECO:0000256" key="2">
    <source>
        <dbReference type="ARBA" id="ARBA00006024"/>
    </source>
</evidence>
<evidence type="ECO:0000256" key="12">
    <source>
        <dbReference type="ARBA" id="ARBA00023065"/>
    </source>
</evidence>
<dbReference type="SFLD" id="SFLDG00002">
    <property type="entry name" value="C1.7:_P-type_atpase_like"/>
    <property type="match status" value="1"/>
</dbReference>
<evidence type="ECO:0000313" key="17">
    <source>
        <dbReference type="EMBL" id="RSU13937.1"/>
    </source>
</evidence>
<feature type="transmembrane region" description="Helical" evidence="15">
    <location>
        <begin position="166"/>
        <end position="186"/>
    </location>
</feature>
<dbReference type="InterPro" id="IPR036412">
    <property type="entry name" value="HAD-like_sf"/>
</dbReference>
<dbReference type="PROSITE" id="PS00154">
    <property type="entry name" value="ATPASE_E1_E2"/>
    <property type="match status" value="1"/>
</dbReference>
<proteinExistence type="inferred from homology"/>
<dbReference type="GO" id="GO:0005507">
    <property type="term" value="F:copper ion binding"/>
    <property type="evidence" value="ECO:0007669"/>
    <property type="project" value="TreeGrafter"/>
</dbReference>
<evidence type="ECO:0000256" key="8">
    <source>
        <dbReference type="ARBA" id="ARBA00022840"/>
    </source>
</evidence>
<dbReference type="GO" id="GO:0005886">
    <property type="term" value="C:plasma membrane"/>
    <property type="evidence" value="ECO:0007669"/>
    <property type="project" value="UniProtKB-SubCell"/>
</dbReference>
<evidence type="ECO:0000256" key="4">
    <source>
        <dbReference type="ARBA" id="ARBA00022692"/>
    </source>
</evidence>
<dbReference type="PRINTS" id="PR00943">
    <property type="entry name" value="CUATPASE"/>
</dbReference>
<keyword evidence="10 15" id="KW-1133">Transmembrane helix</keyword>
<keyword evidence="8 15" id="KW-0067">ATP-binding</keyword>
<dbReference type="NCBIfam" id="TIGR01494">
    <property type="entry name" value="ATPase_P-type"/>
    <property type="match status" value="1"/>
</dbReference>
<keyword evidence="12" id="KW-0406">Ion transport</keyword>
<dbReference type="SFLD" id="SFLDF00027">
    <property type="entry name" value="p-type_atpase"/>
    <property type="match status" value="1"/>
</dbReference>
<dbReference type="InterPro" id="IPR059000">
    <property type="entry name" value="ATPase_P-type_domA"/>
</dbReference>
<feature type="transmembrane region" description="Helical" evidence="15">
    <location>
        <begin position="714"/>
        <end position="734"/>
    </location>
</feature>
<dbReference type="InterPro" id="IPR008250">
    <property type="entry name" value="ATPase_P-typ_transduc_dom_A_sf"/>
</dbReference>
<dbReference type="PROSITE" id="PS50846">
    <property type="entry name" value="HMA_2"/>
    <property type="match status" value="1"/>
</dbReference>
<dbReference type="GO" id="GO:0055070">
    <property type="term" value="P:copper ion homeostasis"/>
    <property type="evidence" value="ECO:0007669"/>
    <property type="project" value="TreeGrafter"/>
</dbReference>
<feature type="transmembrane region" description="Helical" evidence="15">
    <location>
        <begin position="126"/>
        <end position="145"/>
    </location>
</feature>
<keyword evidence="11" id="KW-0186">Copper</keyword>
<keyword evidence="4 15" id="KW-0812">Transmembrane</keyword>
<comment type="similarity">
    <text evidence="2 15">Belongs to the cation transport ATPase (P-type) (TC 3.A.3) family. Type IB subfamily.</text>
</comment>
<feature type="domain" description="HMA" evidence="16">
    <location>
        <begin position="8"/>
        <end position="74"/>
    </location>
</feature>
<dbReference type="Proteomes" id="UP000286773">
    <property type="component" value="Unassembled WGS sequence"/>
</dbReference>
<dbReference type="Pfam" id="PF00702">
    <property type="entry name" value="Hydrolase"/>
    <property type="match status" value="1"/>
</dbReference>
<dbReference type="InterPro" id="IPR018303">
    <property type="entry name" value="ATPase_P-typ_P_site"/>
</dbReference>
<reference evidence="17 18" key="1">
    <citation type="submission" date="2017-05" db="EMBL/GenBank/DDBJ databases">
        <title>Vagococcus spp. assemblies.</title>
        <authorList>
            <person name="Gulvik C.A."/>
        </authorList>
    </citation>
    <scope>NUCLEOTIDE SEQUENCE [LARGE SCALE GENOMIC DNA]</scope>
    <source>
        <strain evidence="17 18">LMG 24798</strain>
    </source>
</reference>
<dbReference type="FunFam" id="2.70.150.10:FF:000002">
    <property type="entry name" value="Copper-transporting ATPase 1, putative"/>
    <property type="match status" value="1"/>
</dbReference>
<feature type="transmembrane region" description="Helical" evidence="15">
    <location>
        <begin position="192"/>
        <end position="210"/>
    </location>
</feature>